<sequence>MKVHYEVHDLTRDTSPLCLEDIPVPVPEEQEVLIFQTIDLTSTASSFRDGCR</sequence>
<gene>
    <name evidence="1" type="ORF">KK078_07905</name>
</gene>
<name>A0AAP2D6W0_9BACT</name>
<dbReference type="AlphaFoldDB" id="A0AAP2D6W0"/>
<organism evidence="1 2">
    <name type="scientific">Dawidia soli</name>
    <dbReference type="NCBI Taxonomy" id="2782352"/>
    <lineage>
        <taxon>Bacteria</taxon>
        <taxon>Pseudomonadati</taxon>
        <taxon>Bacteroidota</taxon>
        <taxon>Cytophagia</taxon>
        <taxon>Cytophagales</taxon>
        <taxon>Chryseotaleaceae</taxon>
        <taxon>Dawidia</taxon>
    </lineage>
</organism>
<protein>
    <submittedName>
        <fullName evidence="1">Uncharacterized protein</fullName>
    </submittedName>
</protein>
<evidence type="ECO:0000313" key="1">
    <source>
        <dbReference type="EMBL" id="MBT1686473.1"/>
    </source>
</evidence>
<dbReference type="Proteomes" id="UP001319180">
    <property type="component" value="Unassembled WGS sequence"/>
</dbReference>
<accession>A0AAP2D6W0</accession>
<comment type="caution">
    <text evidence="1">The sequence shown here is derived from an EMBL/GenBank/DDBJ whole genome shotgun (WGS) entry which is preliminary data.</text>
</comment>
<reference evidence="1 2" key="1">
    <citation type="submission" date="2021-05" db="EMBL/GenBank/DDBJ databases">
        <title>A Polyphasic approach of four new species of the genus Ohtaekwangia: Ohtaekwangia histidinii sp. nov., Ohtaekwangia cretensis sp. nov., Ohtaekwangia indiensis sp. nov., Ohtaekwangia reichenbachii sp. nov. from diverse environment.</title>
        <authorList>
            <person name="Octaviana S."/>
        </authorList>
    </citation>
    <scope>NUCLEOTIDE SEQUENCE [LARGE SCALE GENOMIC DNA]</scope>
    <source>
        <strain evidence="1 2">PWU37</strain>
    </source>
</reference>
<evidence type="ECO:0000313" key="2">
    <source>
        <dbReference type="Proteomes" id="UP001319180"/>
    </source>
</evidence>
<keyword evidence="2" id="KW-1185">Reference proteome</keyword>
<proteinExistence type="predicted"/>
<dbReference type="RefSeq" id="WP_254089709.1">
    <property type="nucleotide sequence ID" value="NZ_JAHESC010000008.1"/>
</dbReference>
<dbReference type="EMBL" id="JAHESC010000008">
    <property type="protein sequence ID" value="MBT1686473.1"/>
    <property type="molecule type" value="Genomic_DNA"/>
</dbReference>